<dbReference type="EMBL" id="JN119829">
    <property type="protein sequence ID" value="AEP14274.1"/>
    <property type="molecule type" value="Genomic_DNA"/>
</dbReference>
<keyword evidence="1" id="KW-0812">Transmembrane</keyword>
<sequence length="229" mass="25665">MPAWGSYAVSALWRHTVHRWIYGTAVAGLMVLGGSVSLLTGNARLALGVMDAGFGGLLLALGWEWGAQQWARQRGFRVLYVLPSPPTWVARRLRRLGYAGPVATRLWEMHVNERERWTVGRDPARAVQAFRQAYTADRLRWLRERPDDVGLIICTFNHLPAAEWAALAQAGAWRVAAPLDPRIPPVVTPRRQRTTQLRMFGAVVSSRNRRNPATWTTIYVPPRATGSHG</sequence>
<geneLocation type="plasmid" evidence="2">
    <name>pL15</name>
</geneLocation>
<reference evidence="2" key="1">
    <citation type="journal article" date="2011" name="Appl. Environ. Microbiol.">
        <title>Two Large, Related, Cryptic Plasmids from Geographically Distinct Isolates of Sulfobacillus thermotolerans.</title>
        <authorList>
            <person name="Deane S.M."/>
            <person name="Rawlings D.E."/>
        </authorList>
    </citation>
    <scope>NUCLEOTIDE SEQUENCE</scope>
    <source>
        <strain evidence="2">L15</strain>
        <plasmid evidence="2">pL15</plasmid>
    </source>
</reference>
<evidence type="ECO:0000256" key="1">
    <source>
        <dbReference type="SAM" id="Phobius"/>
    </source>
</evidence>
<protein>
    <submittedName>
        <fullName evidence="2">Uncharacterized protein</fullName>
    </submittedName>
</protein>
<dbReference type="AlphaFoldDB" id="G5CIZ7"/>
<keyword evidence="1" id="KW-0472">Membrane</keyword>
<keyword evidence="1" id="KW-1133">Transmembrane helix</keyword>
<accession>G5CIZ7</accession>
<feature type="transmembrane region" description="Helical" evidence="1">
    <location>
        <begin position="20"/>
        <end position="39"/>
    </location>
</feature>
<name>G5CIZ7_9FIRM</name>
<proteinExistence type="predicted"/>
<organism evidence="2">
    <name type="scientific">Sulfobacillus thermotolerans</name>
    <dbReference type="NCBI Taxonomy" id="338644"/>
    <lineage>
        <taxon>Bacteria</taxon>
        <taxon>Bacillati</taxon>
        <taxon>Bacillota</taxon>
        <taxon>Clostridia</taxon>
        <taxon>Eubacteriales</taxon>
        <taxon>Clostridiales Family XVII. Incertae Sedis</taxon>
        <taxon>Sulfobacillus</taxon>
    </lineage>
</organism>
<feature type="transmembrane region" description="Helical" evidence="1">
    <location>
        <begin position="45"/>
        <end position="67"/>
    </location>
</feature>
<dbReference type="RefSeq" id="WP_031942641.1">
    <property type="nucleotide sequence ID" value="NC_025041.1"/>
</dbReference>
<keyword evidence="2" id="KW-0614">Plasmid</keyword>
<gene>
    <name evidence="2" type="primary">orfL26</name>
</gene>
<evidence type="ECO:0000313" key="2">
    <source>
        <dbReference type="EMBL" id="AEP14274.1"/>
    </source>
</evidence>